<sequence length="163" mass="19100">MSQTKNSDPKISKELKPAEPSSTLIVENIRPLSEFLVPKWKEFVINDISVLTGRKTIGLFDLEKMNEFKLKEIDSQLQSQLPGDIYDFLKYERRRVQKKSKRKIREKNVKLEGEIDELVIIYLKVARKDLVKEKTELLRDIYYYQNAINFGHQLIWKSAGPAS</sequence>
<evidence type="ECO:0000313" key="2">
    <source>
        <dbReference type="Proteomes" id="UP001165289"/>
    </source>
</evidence>
<protein>
    <submittedName>
        <fullName evidence="1">Uncharacterized protein</fullName>
    </submittedName>
</protein>
<accession>A0AAV7JA93</accession>
<proteinExistence type="predicted"/>
<reference evidence="1 2" key="1">
    <citation type="journal article" date="2023" name="BMC Biol.">
        <title>The compact genome of the sponge Oopsacas minuta (Hexactinellida) is lacking key metazoan core genes.</title>
        <authorList>
            <person name="Santini S."/>
            <person name="Schenkelaars Q."/>
            <person name="Jourda C."/>
            <person name="Duchesne M."/>
            <person name="Belahbib H."/>
            <person name="Rocher C."/>
            <person name="Selva M."/>
            <person name="Riesgo A."/>
            <person name="Vervoort M."/>
            <person name="Leys S.P."/>
            <person name="Kodjabachian L."/>
            <person name="Le Bivic A."/>
            <person name="Borchiellini C."/>
            <person name="Claverie J.M."/>
            <person name="Renard E."/>
        </authorList>
    </citation>
    <scope>NUCLEOTIDE SEQUENCE [LARGE SCALE GENOMIC DNA]</scope>
    <source>
        <strain evidence="1">SPO-2</strain>
    </source>
</reference>
<comment type="caution">
    <text evidence="1">The sequence shown here is derived from an EMBL/GenBank/DDBJ whole genome shotgun (WGS) entry which is preliminary data.</text>
</comment>
<name>A0AAV7JA93_9METZ</name>
<dbReference type="Proteomes" id="UP001165289">
    <property type="component" value="Unassembled WGS sequence"/>
</dbReference>
<keyword evidence="2" id="KW-1185">Reference proteome</keyword>
<dbReference type="AlphaFoldDB" id="A0AAV7JA93"/>
<gene>
    <name evidence="1" type="ORF">LOD99_12973</name>
</gene>
<organism evidence="1 2">
    <name type="scientific">Oopsacas minuta</name>
    <dbReference type="NCBI Taxonomy" id="111878"/>
    <lineage>
        <taxon>Eukaryota</taxon>
        <taxon>Metazoa</taxon>
        <taxon>Porifera</taxon>
        <taxon>Hexactinellida</taxon>
        <taxon>Hexasterophora</taxon>
        <taxon>Lyssacinosida</taxon>
        <taxon>Leucopsacidae</taxon>
        <taxon>Oopsacas</taxon>
    </lineage>
</organism>
<dbReference type="EMBL" id="JAKMXF010000365">
    <property type="protein sequence ID" value="KAI6645710.1"/>
    <property type="molecule type" value="Genomic_DNA"/>
</dbReference>
<evidence type="ECO:0000313" key="1">
    <source>
        <dbReference type="EMBL" id="KAI6645710.1"/>
    </source>
</evidence>